<feature type="compositionally biased region" description="Low complexity" evidence="12">
    <location>
        <begin position="581"/>
        <end position="608"/>
    </location>
</feature>
<gene>
    <name evidence="14" type="ORF">BQ4739_LOCUS12117</name>
</gene>
<dbReference type="EC" id="2.3.1.225" evidence="11"/>
<keyword evidence="5 11" id="KW-1133">Transmembrane helix</keyword>
<dbReference type="PANTHER" id="PTHR22883:SF43">
    <property type="entry name" value="PALMITOYLTRANSFERASE APP"/>
    <property type="match status" value="1"/>
</dbReference>
<evidence type="ECO:0000256" key="6">
    <source>
        <dbReference type="ARBA" id="ARBA00023136"/>
    </source>
</evidence>
<evidence type="ECO:0000256" key="8">
    <source>
        <dbReference type="ARBA" id="ARBA00023288"/>
    </source>
</evidence>
<feature type="domain" description="Palmitoyltransferase DHHC" evidence="13">
    <location>
        <begin position="125"/>
        <end position="262"/>
    </location>
</feature>
<protein>
    <recommendedName>
        <fullName evidence="11">S-acyltransferase</fullName>
        <ecNumber evidence="11">2.3.1.225</ecNumber>
    </recommendedName>
    <alternativeName>
        <fullName evidence="11">Palmitoyltransferase</fullName>
    </alternativeName>
</protein>
<evidence type="ECO:0000256" key="4">
    <source>
        <dbReference type="ARBA" id="ARBA00022692"/>
    </source>
</evidence>
<dbReference type="GO" id="GO:0005794">
    <property type="term" value="C:Golgi apparatus"/>
    <property type="evidence" value="ECO:0007669"/>
    <property type="project" value="TreeGrafter"/>
</dbReference>
<feature type="compositionally biased region" description="Low complexity" evidence="12">
    <location>
        <begin position="555"/>
        <end position="568"/>
    </location>
</feature>
<feature type="region of interest" description="Disordered" evidence="12">
    <location>
        <begin position="555"/>
        <end position="639"/>
    </location>
</feature>
<keyword evidence="3 11" id="KW-0808">Transferase</keyword>
<dbReference type="GO" id="GO:0005783">
    <property type="term" value="C:endoplasmic reticulum"/>
    <property type="evidence" value="ECO:0007669"/>
    <property type="project" value="TreeGrafter"/>
</dbReference>
<dbReference type="InterPro" id="IPR039859">
    <property type="entry name" value="PFA4/ZDH16/20/ERF2-like"/>
</dbReference>
<keyword evidence="6 11" id="KW-0472">Membrane</keyword>
<evidence type="ECO:0000259" key="13">
    <source>
        <dbReference type="Pfam" id="PF01529"/>
    </source>
</evidence>
<feature type="transmembrane region" description="Helical" evidence="11">
    <location>
        <begin position="43"/>
        <end position="62"/>
    </location>
</feature>
<dbReference type="AlphaFoldDB" id="A0A383W473"/>
<evidence type="ECO:0000256" key="9">
    <source>
        <dbReference type="ARBA" id="ARBA00023315"/>
    </source>
</evidence>
<evidence type="ECO:0000256" key="5">
    <source>
        <dbReference type="ARBA" id="ARBA00022989"/>
    </source>
</evidence>
<evidence type="ECO:0000256" key="11">
    <source>
        <dbReference type="RuleBase" id="RU079119"/>
    </source>
</evidence>
<evidence type="ECO:0000256" key="2">
    <source>
        <dbReference type="ARBA" id="ARBA00008574"/>
    </source>
</evidence>
<feature type="compositionally biased region" description="Polar residues" evidence="12">
    <location>
        <begin position="467"/>
        <end position="482"/>
    </location>
</feature>
<feature type="region of interest" description="Disordered" evidence="12">
    <location>
        <begin position="397"/>
        <end position="540"/>
    </location>
</feature>
<reference evidence="14 15" key="1">
    <citation type="submission" date="2016-10" db="EMBL/GenBank/DDBJ databases">
        <authorList>
            <person name="Cai Z."/>
        </authorList>
    </citation>
    <scope>NUCLEOTIDE SEQUENCE [LARGE SCALE GENOMIC DNA]</scope>
</reference>
<keyword evidence="9 11" id="KW-0012">Acyltransferase</keyword>
<evidence type="ECO:0000313" key="15">
    <source>
        <dbReference type="Proteomes" id="UP000256970"/>
    </source>
</evidence>
<feature type="transmembrane region" description="Helical" evidence="11">
    <location>
        <begin position="225"/>
        <end position="252"/>
    </location>
</feature>
<comment type="domain">
    <text evidence="11">The DHHC domain is required for palmitoyltransferase activity.</text>
</comment>
<dbReference type="PROSITE" id="PS50216">
    <property type="entry name" value="DHHC"/>
    <property type="match status" value="1"/>
</dbReference>
<keyword evidence="7" id="KW-0564">Palmitate</keyword>
<evidence type="ECO:0000256" key="10">
    <source>
        <dbReference type="ARBA" id="ARBA00048048"/>
    </source>
</evidence>
<feature type="transmembrane region" description="Helical" evidence="11">
    <location>
        <begin position="170"/>
        <end position="194"/>
    </location>
</feature>
<feature type="compositionally biased region" description="Low complexity" evidence="12">
    <location>
        <begin position="483"/>
        <end position="521"/>
    </location>
</feature>
<comment type="subcellular location">
    <subcellularLocation>
        <location evidence="1">Endomembrane system</location>
        <topology evidence="1">Multi-pass membrane protein</topology>
    </subcellularLocation>
</comment>
<evidence type="ECO:0000256" key="3">
    <source>
        <dbReference type="ARBA" id="ARBA00022679"/>
    </source>
</evidence>
<dbReference type="EMBL" id="FNXT01001094">
    <property type="protein sequence ID" value="SZX72020.1"/>
    <property type="molecule type" value="Genomic_DNA"/>
</dbReference>
<keyword evidence="8" id="KW-0449">Lipoprotein</keyword>
<accession>A0A383W473</accession>
<feature type="compositionally biased region" description="Polar residues" evidence="12">
    <location>
        <begin position="419"/>
        <end position="430"/>
    </location>
</feature>
<dbReference type="Pfam" id="PF01529">
    <property type="entry name" value="DHHC"/>
    <property type="match status" value="1"/>
</dbReference>
<evidence type="ECO:0000256" key="12">
    <source>
        <dbReference type="SAM" id="MobiDB-lite"/>
    </source>
</evidence>
<keyword evidence="4 11" id="KW-0812">Transmembrane</keyword>
<dbReference type="InterPro" id="IPR001594">
    <property type="entry name" value="Palmitoyltrfase_DHHC"/>
</dbReference>
<sequence length="639" mass="69137">MAKEPRGAQKRLRVYEQWQGNERFFCWGHCVTGPSWKSGMGSLLLLIAPTVVFLVFVAPYMSRKVTPAIMVVSCILPVFCAAMLLMTSCRDPGILPRQEPDEEWLQGRKPRARDVMVNGHRVTVRYNDTCHFFQPPRAHHCSVNDNCIERFDHHCPWVGTTIGKRNYRTFLMFIYSTSVYIAWTFGVSLGSLFIRHRELAAAVEPGSQESFGNNLWLQTLGQSGAAIALMIFTFIFFWFVCGLSGFHTWLVATNQTTYENFRYNHNQVPNPYDEGFFSNCASVWCVRVPPSKVQFRAFVDEVQRLPVEMGYSEWNSAALGSSMRANMAELNHQQQQQQQQSYAAGSPAAASAGALGGVDPADAAAATVAAAQERVRLGGLGNREAVLPMQGYDSLTEQSSAAPISREHARSGHNMVTGEPNNSQRAVTNTANNNSSNAPSPQPAAWSHNPYYNPNSEGLELAGLQSPGLQSPASHSPTHSVRQQQQQQQQQLAAPGMQAMQGVGVAGQQWAAAPRQQQAQQLPRTLSPLGGGAVGSAAASPDHVGLELPAAAAAAANGNSWGSGSSSSKLQQHADFGLTSPRGVAQPQQQQQQRSSQPGGAGPELAAGLGAGVSAQTEYHDAKSRQSEGSWASGREDAD</sequence>
<dbReference type="STRING" id="3088.A0A383W473"/>
<evidence type="ECO:0000256" key="1">
    <source>
        <dbReference type="ARBA" id="ARBA00004127"/>
    </source>
</evidence>
<feature type="transmembrane region" description="Helical" evidence="11">
    <location>
        <begin position="68"/>
        <end position="87"/>
    </location>
</feature>
<evidence type="ECO:0000313" key="14">
    <source>
        <dbReference type="EMBL" id="SZX72020.1"/>
    </source>
</evidence>
<proteinExistence type="inferred from homology"/>
<evidence type="ECO:0000256" key="7">
    <source>
        <dbReference type="ARBA" id="ARBA00023139"/>
    </source>
</evidence>
<comment type="catalytic activity">
    <reaction evidence="10 11">
        <text>L-cysteinyl-[protein] + hexadecanoyl-CoA = S-hexadecanoyl-L-cysteinyl-[protein] + CoA</text>
        <dbReference type="Rhea" id="RHEA:36683"/>
        <dbReference type="Rhea" id="RHEA-COMP:10131"/>
        <dbReference type="Rhea" id="RHEA-COMP:11032"/>
        <dbReference type="ChEBI" id="CHEBI:29950"/>
        <dbReference type="ChEBI" id="CHEBI:57287"/>
        <dbReference type="ChEBI" id="CHEBI:57379"/>
        <dbReference type="ChEBI" id="CHEBI:74151"/>
        <dbReference type="EC" id="2.3.1.225"/>
    </reaction>
</comment>
<keyword evidence="15" id="KW-1185">Reference proteome</keyword>
<dbReference type="GO" id="GO:0006612">
    <property type="term" value="P:protein targeting to membrane"/>
    <property type="evidence" value="ECO:0007669"/>
    <property type="project" value="TreeGrafter"/>
</dbReference>
<comment type="similarity">
    <text evidence="2 11">Belongs to the DHHC palmitoyltransferase family.</text>
</comment>
<feature type="compositionally biased region" description="Low complexity" evidence="12">
    <location>
        <begin position="431"/>
        <end position="447"/>
    </location>
</feature>
<organism evidence="14 15">
    <name type="scientific">Tetradesmus obliquus</name>
    <name type="common">Green alga</name>
    <name type="synonym">Acutodesmus obliquus</name>
    <dbReference type="NCBI Taxonomy" id="3088"/>
    <lineage>
        <taxon>Eukaryota</taxon>
        <taxon>Viridiplantae</taxon>
        <taxon>Chlorophyta</taxon>
        <taxon>core chlorophytes</taxon>
        <taxon>Chlorophyceae</taxon>
        <taxon>CS clade</taxon>
        <taxon>Sphaeropleales</taxon>
        <taxon>Scenedesmaceae</taxon>
        <taxon>Tetradesmus</taxon>
    </lineage>
</organism>
<dbReference type="GO" id="GO:0019706">
    <property type="term" value="F:protein-cysteine S-palmitoyltransferase activity"/>
    <property type="evidence" value="ECO:0007669"/>
    <property type="project" value="UniProtKB-EC"/>
</dbReference>
<dbReference type="Proteomes" id="UP000256970">
    <property type="component" value="Unassembled WGS sequence"/>
</dbReference>
<dbReference type="PANTHER" id="PTHR22883">
    <property type="entry name" value="ZINC FINGER DHHC DOMAIN CONTAINING PROTEIN"/>
    <property type="match status" value="1"/>
</dbReference>
<name>A0A383W473_TETOB</name>